<protein>
    <submittedName>
        <fullName evidence="8">Nuclear respiratory factor 1</fullName>
    </submittedName>
</protein>
<evidence type="ECO:0000313" key="9">
    <source>
        <dbReference type="Proteomes" id="UP000694389"/>
    </source>
</evidence>
<dbReference type="OrthoDB" id="10031051at2759"/>
<gene>
    <name evidence="8" type="primary">nrf1</name>
</gene>
<evidence type="ECO:0000256" key="3">
    <source>
        <dbReference type="ARBA" id="ARBA00023015"/>
    </source>
</evidence>
<dbReference type="Pfam" id="PF10491">
    <property type="entry name" value="Nrf1_DNA-bind"/>
    <property type="match status" value="1"/>
</dbReference>
<dbReference type="AlphaFoldDB" id="A0A8C4HXX4"/>
<feature type="domain" description="Nuclear respiratory factor 1 NLS/DNA-binding dimerisation" evidence="7">
    <location>
        <begin position="79"/>
        <end position="286"/>
    </location>
</feature>
<comment type="similarity">
    <text evidence="2">Belongs to the NRF1/Ewg family.</text>
</comment>
<evidence type="ECO:0000256" key="1">
    <source>
        <dbReference type="ARBA" id="ARBA00004123"/>
    </source>
</evidence>
<dbReference type="GO" id="GO:0003700">
    <property type="term" value="F:DNA-binding transcription factor activity"/>
    <property type="evidence" value="ECO:0007669"/>
    <property type="project" value="InterPro"/>
</dbReference>
<proteinExistence type="inferred from homology"/>
<reference evidence="8" key="1">
    <citation type="submission" date="2025-08" db="UniProtKB">
        <authorList>
            <consortium name="Ensembl"/>
        </authorList>
    </citation>
    <scope>IDENTIFICATION</scope>
</reference>
<evidence type="ECO:0000259" key="7">
    <source>
        <dbReference type="Pfam" id="PF10491"/>
    </source>
</evidence>
<comment type="subcellular location">
    <subcellularLocation>
        <location evidence="1">Nucleus</location>
    </subcellularLocation>
</comment>
<dbReference type="InterPro" id="IPR039142">
    <property type="entry name" value="NRF1/Ewg"/>
</dbReference>
<keyword evidence="3" id="KW-0805">Transcription regulation</keyword>
<evidence type="ECO:0000256" key="2">
    <source>
        <dbReference type="ARBA" id="ARBA00005713"/>
    </source>
</evidence>
<dbReference type="OMA" id="EVEPSWA"/>
<dbReference type="GO" id="GO:0003677">
    <property type="term" value="F:DNA binding"/>
    <property type="evidence" value="ECO:0007669"/>
    <property type="project" value="UniProtKB-KW"/>
</dbReference>
<dbReference type="CTD" id="4899"/>
<keyword evidence="4" id="KW-0238">DNA-binding</keyword>
<accession>A0A8C4HXX4</accession>
<dbReference type="GeneID" id="127358691"/>
<dbReference type="InterPro" id="IPR019525">
    <property type="entry name" value="Nrf1_NLS/DNA-bd_dimer"/>
</dbReference>
<dbReference type="Proteomes" id="UP000694389">
    <property type="component" value="Unassembled WGS sequence"/>
</dbReference>
<organism evidence="8 9">
    <name type="scientific">Dicentrarchus labrax</name>
    <name type="common">European seabass</name>
    <name type="synonym">Morone labrax</name>
    <dbReference type="NCBI Taxonomy" id="13489"/>
    <lineage>
        <taxon>Eukaryota</taxon>
        <taxon>Metazoa</taxon>
        <taxon>Chordata</taxon>
        <taxon>Craniata</taxon>
        <taxon>Vertebrata</taxon>
        <taxon>Euteleostomi</taxon>
        <taxon>Actinopterygii</taxon>
        <taxon>Neopterygii</taxon>
        <taxon>Teleostei</taxon>
        <taxon>Neoteleostei</taxon>
        <taxon>Acanthomorphata</taxon>
        <taxon>Eupercaria</taxon>
        <taxon>Moronidae</taxon>
        <taxon>Dicentrarchus</taxon>
    </lineage>
</organism>
<dbReference type="Ensembl" id="ENSDLAT00005051085.2">
    <property type="protein sequence ID" value="ENSDLAP00005047911.2"/>
    <property type="gene ID" value="ENSDLAG00005021064.2"/>
</dbReference>
<sequence>MDEHVVHQTEHMTTIEASAVSQQVQQVHLEVHVATFTEASMMSAEEDSTSSPDDDPYDDTDILNSAGTDEVTAHLAAAGPVGMAAAAAVATGKKRKRPHIFESNPSIRKRQQTRLLRKLRATLDEYTTRVGQQAIVLCISPSKPNPVFKVFGAAPLENVVRKYKGMMLEDLENALAEHAPAGGDLASELPPLTIDGIPVSVDKMTQAQLRAFIPEMLKYSTGRGKPGWGKESCKPAWWPEDIPWANVRSDVRTEEQKQRVSWTQALRTIVKNCYKQHGREDLLYAFEDQQITTTAPTQHHLTTAQSIAHLVPSQTVVQTINNPDGTVSLIQVGTGHTVATLADASELPGVTVAQVNYSTVTDGEVEQNWATLQGGEMTIQTTQASEATQAVASLAEAAVAASQEMQPGATVTMALNSEAAAHAVATLAEATLQGGGQIVLAETAAAVGALAGVQDATGLVQIPVSMYQTVVTSLAQGNRPVQVAMAPVATRIDNTVTLDGQAVEVVTLEQ</sequence>
<keyword evidence="5" id="KW-0804">Transcription</keyword>
<dbReference type="GO" id="GO:0005634">
    <property type="term" value="C:nucleus"/>
    <property type="evidence" value="ECO:0007669"/>
    <property type="project" value="UniProtKB-SubCell"/>
</dbReference>
<dbReference type="PANTHER" id="PTHR20338">
    <property type="entry name" value="NUCLEAR RESPIRATORY FACTOR 1"/>
    <property type="match status" value="1"/>
</dbReference>
<keyword evidence="9" id="KW-1185">Reference proteome</keyword>
<evidence type="ECO:0000256" key="6">
    <source>
        <dbReference type="ARBA" id="ARBA00023242"/>
    </source>
</evidence>
<dbReference type="GO" id="GO:0006357">
    <property type="term" value="P:regulation of transcription by RNA polymerase II"/>
    <property type="evidence" value="ECO:0007669"/>
    <property type="project" value="InterPro"/>
</dbReference>
<evidence type="ECO:0000256" key="4">
    <source>
        <dbReference type="ARBA" id="ARBA00023125"/>
    </source>
</evidence>
<evidence type="ECO:0000313" key="8">
    <source>
        <dbReference type="Ensembl" id="ENSDLAP00005047911.2"/>
    </source>
</evidence>
<dbReference type="GeneTree" id="ENSGT00390000006835"/>
<reference evidence="8" key="2">
    <citation type="submission" date="2025-09" db="UniProtKB">
        <authorList>
            <consortium name="Ensembl"/>
        </authorList>
    </citation>
    <scope>IDENTIFICATION</scope>
</reference>
<name>A0A8C4HXX4_DICLA</name>
<evidence type="ECO:0000256" key="5">
    <source>
        <dbReference type="ARBA" id="ARBA00023163"/>
    </source>
</evidence>
<dbReference type="RefSeq" id="XP_051247949.1">
    <property type="nucleotide sequence ID" value="XM_051391989.1"/>
</dbReference>
<keyword evidence="6" id="KW-0539">Nucleus</keyword>